<gene>
    <name evidence="1" type="ORF">MANES_07G074101v8</name>
</gene>
<protein>
    <submittedName>
        <fullName evidence="1">Uncharacterized protein</fullName>
    </submittedName>
</protein>
<organism evidence="1 2">
    <name type="scientific">Manihot esculenta</name>
    <name type="common">Cassava</name>
    <name type="synonym">Jatropha manihot</name>
    <dbReference type="NCBI Taxonomy" id="3983"/>
    <lineage>
        <taxon>Eukaryota</taxon>
        <taxon>Viridiplantae</taxon>
        <taxon>Streptophyta</taxon>
        <taxon>Embryophyta</taxon>
        <taxon>Tracheophyta</taxon>
        <taxon>Spermatophyta</taxon>
        <taxon>Magnoliopsida</taxon>
        <taxon>eudicotyledons</taxon>
        <taxon>Gunneridae</taxon>
        <taxon>Pentapetalae</taxon>
        <taxon>rosids</taxon>
        <taxon>fabids</taxon>
        <taxon>Malpighiales</taxon>
        <taxon>Euphorbiaceae</taxon>
        <taxon>Crotonoideae</taxon>
        <taxon>Manihoteae</taxon>
        <taxon>Manihot</taxon>
    </lineage>
</organism>
<dbReference type="Proteomes" id="UP000091857">
    <property type="component" value="Chromosome 7"/>
</dbReference>
<evidence type="ECO:0000313" key="1">
    <source>
        <dbReference type="EMBL" id="KAG8650821.1"/>
    </source>
</evidence>
<keyword evidence="2" id="KW-1185">Reference proteome</keyword>
<proteinExistence type="predicted"/>
<evidence type="ECO:0000313" key="2">
    <source>
        <dbReference type="Proteomes" id="UP000091857"/>
    </source>
</evidence>
<reference evidence="2" key="1">
    <citation type="journal article" date="2016" name="Nat. Biotechnol.">
        <title>Sequencing wild and cultivated cassava and related species reveals extensive interspecific hybridization and genetic diversity.</title>
        <authorList>
            <person name="Bredeson J.V."/>
            <person name="Lyons J.B."/>
            <person name="Prochnik S.E."/>
            <person name="Wu G.A."/>
            <person name="Ha C.M."/>
            <person name="Edsinger-Gonzales E."/>
            <person name="Grimwood J."/>
            <person name="Schmutz J."/>
            <person name="Rabbi I.Y."/>
            <person name="Egesi C."/>
            <person name="Nauluvula P."/>
            <person name="Lebot V."/>
            <person name="Ndunguru J."/>
            <person name="Mkamilo G."/>
            <person name="Bart R.S."/>
            <person name="Setter T.L."/>
            <person name="Gleadow R.M."/>
            <person name="Kulakow P."/>
            <person name="Ferguson M.E."/>
            <person name="Rounsley S."/>
            <person name="Rokhsar D.S."/>
        </authorList>
    </citation>
    <scope>NUCLEOTIDE SEQUENCE [LARGE SCALE GENOMIC DNA]</scope>
    <source>
        <strain evidence="2">cv. AM560-2</strain>
    </source>
</reference>
<name>A0ACB7HF70_MANES</name>
<accession>A0ACB7HF70</accession>
<comment type="caution">
    <text evidence="1">The sequence shown here is derived from an EMBL/GenBank/DDBJ whole genome shotgun (WGS) entry which is preliminary data.</text>
</comment>
<dbReference type="EMBL" id="CM004393">
    <property type="protein sequence ID" value="KAG8650821.1"/>
    <property type="molecule type" value="Genomic_DNA"/>
</dbReference>
<sequence>MESLIYQYELFKMKSDKTISQMYDRYIEIIIGMKSLGKTFTNEKLVKKILRCLPKMTLKREQVEEPSKMKKNIALRVASEDTSEEEKEISEEELALVTRRIRKLFLQNKMFIPRKNFRKEKGESSKKEVVICYECNKLGHYKVDCPKLKKPIKKFKKKAFKATWDESSDIEEEDVGDEIANMCFMALKESSDETTLYDDVVEFSYDELVGALKLMNDELEKSHKKNKI</sequence>